<feature type="region of interest" description="Disordered" evidence="1">
    <location>
        <begin position="78"/>
        <end position="111"/>
    </location>
</feature>
<proteinExistence type="predicted"/>
<dbReference type="InterPro" id="IPR008942">
    <property type="entry name" value="ENTH_VHS"/>
</dbReference>
<evidence type="ECO:0000256" key="1">
    <source>
        <dbReference type="SAM" id="MobiDB-lite"/>
    </source>
</evidence>
<feature type="compositionally biased region" description="Basic residues" evidence="1">
    <location>
        <begin position="1156"/>
        <end position="1172"/>
    </location>
</feature>
<feature type="compositionally biased region" description="Polar residues" evidence="1">
    <location>
        <begin position="270"/>
        <end position="280"/>
    </location>
</feature>
<dbReference type="Gene3D" id="1.25.40.90">
    <property type="match status" value="1"/>
</dbReference>
<dbReference type="GO" id="GO:0000993">
    <property type="term" value="F:RNA polymerase II complex binding"/>
    <property type="evidence" value="ECO:0007669"/>
    <property type="project" value="TreeGrafter"/>
</dbReference>
<feature type="compositionally biased region" description="Acidic residues" evidence="1">
    <location>
        <begin position="322"/>
        <end position="338"/>
    </location>
</feature>
<feature type="compositionally biased region" description="Basic and acidic residues" evidence="1">
    <location>
        <begin position="1024"/>
        <end position="1050"/>
    </location>
</feature>
<feature type="compositionally biased region" description="Polar residues" evidence="1">
    <location>
        <begin position="491"/>
        <end position="503"/>
    </location>
</feature>
<protein>
    <submittedName>
        <fullName evidence="2">Uncharacterized protein</fullName>
    </submittedName>
</protein>
<feature type="region of interest" description="Disordered" evidence="1">
    <location>
        <begin position="481"/>
        <end position="505"/>
    </location>
</feature>
<dbReference type="PROSITE" id="PS51391">
    <property type="entry name" value="CID"/>
    <property type="match status" value="1"/>
</dbReference>
<feature type="compositionally biased region" description="Basic and acidic residues" evidence="1">
    <location>
        <begin position="1174"/>
        <end position="1184"/>
    </location>
</feature>
<dbReference type="OrthoDB" id="5971437at2759"/>
<feature type="compositionally biased region" description="Basic and acidic residues" evidence="1">
    <location>
        <begin position="307"/>
        <end position="321"/>
    </location>
</feature>
<sequence>MFAKPDRRLVLFYLANDIIQNSRKKGKEFSQSFSKVLGDAMQYLRDTSIRPSVERVLKIWQERKVFQKDMVQKLLDQLNNVSAKPKPKPKPEVSVPKKENDKVKKEKKTKRPVPVNFKATSVTRAIATMQGIEEESERRQTLVNQMRLDASSSEGIKQLKDYAGGNRFSLEFEESSTKYEDLFQSLEDESRHRQVLVNVLEDGDAYYQASLKEATIIANAYRSFGNRLHSMKKKLDNKIRKFATAEKEAPVSAPKASFLASGLSGILEQMNESPAGTPSRSETEKNDDAKEGEKADGNEGNDNQDEAEGKIVDPSVDHVEVSDMELDSESENGGDDTEPGAAPQLSDTNSSTSAVSTPKPVPTGSAVTTLSPSLNIASPSVQPKPQYGYTMTVNNSEGNETSSPASHNSAPSPDGSPDLNLEIYEGPPAANALPSDQLGVMTNQSFLGGVTNEQKPAAGSPGPNTMNLLAQLMNKQWRNDGSFVEGADSPGQGSNTSNTLVQDDSNRGPLINLLGNLLNRPLVHSQANQVLQQGEVNQSGDQVAEEGIQQEATNVESFDPAVATDQVESKLTDVAEAASKHDSGPSTDEEGAAGDNTPEHGLDFAQASPIILRSDTLFPHPPIPPNFSGPGQMFQNRPPMGSPPFVSPDRMPRFPNEPGMFMRDGPRRTSMEEQLMEEQHLRSPGMRSPRMQGPPMEWNRGPPFGPRGNVQPVRESRDPRLRRREMMGRSTEGPPFIDRVPPMEIRGRPPGIGHPADRDGVPTFMERQGHDIRREEMEREEMIRRRLSVGDERDGPISIEERRIWVMGEGRPPMEMRPELHGERREGPFPFERHLGVEIRESFHPIERHIDGSLPLDRREGPHPLELRGGPPHMRGDMNHPVDRRHPIHPMDRPDLPRERREPLPFDPRGPPMDRTEPHHFEAREPPVDHPMDRPDWHPTESNPFDQRGPPIEQLDGSHSTRGPAFDGPHPVGHQNEFHLLEGAPDEVPTSEEELPDGEDRGDKSTVGVMPQEQNPGEVFPEGGDERPPVHIHEGPHPKLDKPDDLHNEMKFNQTEGPRQNEQLGGPMFRPGMRPQLRPLDERSMFDIRPEFHMDDRGPAFGPPGRRDDNRPIRPIGGPFGPRHEGRGRFPGPRNFHPNFGPRHFRPRHEHEGGRPRFHPMRGGPRLKRPGPRFHPDPAKRPHY</sequence>
<dbReference type="Proteomes" id="UP001152795">
    <property type="component" value="Unassembled WGS sequence"/>
</dbReference>
<feature type="region of interest" description="Disordered" evidence="1">
    <location>
        <begin position="1092"/>
        <end position="1184"/>
    </location>
</feature>
<feature type="compositionally biased region" description="Basic and acidic residues" evidence="1">
    <location>
        <begin position="574"/>
        <end position="583"/>
    </location>
</feature>
<feature type="compositionally biased region" description="Polar residues" evidence="1">
    <location>
        <begin position="1051"/>
        <end position="1063"/>
    </location>
</feature>
<dbReference type="SMART" id="SM00582">
    <property type="entry name" value="RPR"/>
    <property type="match status" value="1"/>
</dbReference>
<feature type="compositionally biased region" description="Polar residues" evidence="1">
    <location>
        <begin position="345"/>
        <end position="356"/>
    </location>
</feature>
<gene>
    <name evidence="2" type="ORF">PACLA_8A057736</name>
</gene>
<feature type="region of interest" description="Disordered" evidence="1">
    <location>
        <begin position="729"/>
        <end position="763"/>
    </location>
</feature>
<evidence type="ECO:0000313" key="3">
    <source>
        <dbReference type="Proteomes" id="UP001152795"/>
    </source>
</evidence>
<reference evidence="2" key="1">
    <citation type="submission" date="2020-04" db="EMBL/GenBank/DDBJ databases">
        <authorList>
            <person name="Alioto T."/>
            <person name="Alioto T."/>
            <person name="Gomez Garrido J."/>
        </authorList>
    </citation>
    <scope>NUCLEOTIDE SEQUENCE</scope>
    <source>
        <strain evidence="2">A484AB</strain>
    </source>
</reference>
<feature type="region of interest" description="Disordered" evidence="1">
    <location>
        <begin position="574"/>
        <end position="602"/>
    </location>
</feature>
<evidence type="ECO:0000313" key="2">
    <source>
        <dbReference type="EMBL" id="CAB3984472.1"/>
    </source>
</evidence>
<feature type="compositionally biased region" description="Basic and acidic residues" evidence="1">
    <location>
        <begin position="89"/>
        <end position="104"/>
    </location>
</feature>
<dbReference type="SUPFAM" id="SSF48464">
    <property type="entry name" value="ENTH/VHS domain"/>
    <property type="match status" value="1"/>
</dbReference>
<keyword evidence="3" id="KW-1185">Reference proteome</keyword>
<accession>A0A6S7G6C5</accession>
<feature type="compositionally biased region" description="Low complexity" evidence="1">
    <location>
        <begin position="402"/>
        <end position="413"/>
    </location>
</feature>
<feature type="compositionally biased region" description="Basic and acidic residues" evidence="1">
    <location>
        <begin position="281"/>
        <end position="297"/>
    </location>
</feature>
<dbReference type="Pfam" id="PF04818">
    <property type="entry name" value="CID"/>
    <property type="match status" value="1"/>
</dbReference>
<feature type="region of interest" description="Disordered" evidence="1">
    <location>
        <begin position="269"/>
        <end position="435"/>
    </location>
</feature>
<organism evidence="2 3">
    <name type="scientific">Paramuricea clavata</name>
    <name type="common">Red gorgonian</name>
    <name type="synonym">Violescent sea-whip</name>
    <dbReference type="NCBI Taxonomy" id="317549"/>
    <lineage>
        <taxon>Eukaryota</taxon>
        <taxon>Metazoa</taxon>
        <taxon>Cnidaria</taxon>
        <taxon>Anthozoa</taxon>
        <taxon>Octocorallia</taxon>
        <taxon>Malacalcyonacea</taxon>
        <taxon>Plexauridae</taxon>
        <taxon>Paramuricea</taxon>
    </lineage>
</organism>
<feature type="compositionally biased region" description="Basic and acidic residues" evidence="1">
    <location>
        <begin position="852"/>
        <end position="866"/>
    </location>
</feature>
<feature type="region of interest" description="Disordered" evidence="1">
    <location>
        <begin position="852"/>
        <end position="1080"/>
    </location>
</feature>
<dbReference type="PANTHER" id="PTHR12460:SF40">
    <property type="entry name" value="REGULATION OF NUCLEAR PRE-MRNA DOMAIN-CONTAINING PROTEIN 2"/>
    <property type="match status" value="1"/>
</dbReference>
<dbReference type="EMBL" id="CACRXK020000743">
    <property type="protein sequence ID" value="CAB3984472.1"/>
    <property type="molecule type" value="Genomic_DNA"/>
</dbReference>
<dbReference type="Gene3D" id="6.10.250.2560">
    <property type="match status" value="1"/>
</dbReference>
<comment type="caution">
    <text evidence="2">The sequence shown here is derived from an EMBL/GenBank/DDBJ whole genome shotgun (WGS) entry which is preliminary data.</text>
</comment>
<dbReference type="PANTHER" id="PTHR12460">
    <property type="entry name" value="CYCLIN-DEPENDENT KINASE INHIBITOR-RELATED PROTEIN"/>
    <property type="match status" value="1"/>
</dbReference>
<name>A0A6S7G6C5_PARCT</name>
<dbReference type="GO" id="GO:0031124">
    <property type="term" value="P:mRNA 3'-end processing"/>
    <property type="evidence" value="ECO:0007669"/>
    <property type="project" value="TreeGrafter"/>
</dbReference>
<feature type="compositionally biased region" description="Basic and acidic residues" evidence="1">
    <location>
        <begin position="912"/>
        <end position="939"/>
    </location>
</feature>
<feature type="compositionally biased region" description="Polar residues" evidence="1">
    <location>
        <begin position="365"/>
        <end position="401"/>
    </location>
</feature>
<dbReference type="AlphaFoldDB" id="A0A6S7G6C5"/>
<feature type="compositionally biased region" description="Basic and acidic residues" evidence="1">
    <location>
        <begin position="874"/>
        <end position="904"/>
    </location>
</feature>
<dbReference type="InterPro" id="IPR006569">
    <property type="entry name" value="CID_dom"/>
</dbReference>